<dbReference type="Pfam" id="PF06772">
    <property type="entry name" value="LtrA"/>
    <property type="match status" value="1"/>
</dbReference>
<feature type="transmembrane region" description="Helical" evidence="1">
    <location>
        <begin position="77"/>
        <end position="96"/>
    </location>
</feature>
<accession>A0A0F0KM87</accession>
<feature type="transmembrane region" description="Helical" evidence="1">
    <location>
        <begin position="376"/>
        <end position="395"/>
    </location>
</feature>
<feature type="transmembrane region" description="Helical" evidence="1">
    <location>
        <begin position="116"/>
        <end position="134"/>
    </location>
</feature>
<evidence type="ECO:0000313" key="2">
    <source>
        <dbReference type="EMBL" id="KJL20366.1"/>
    </source>
</evidence>
<dbReference type="PANTHER" id="PTHR36840:SF1">
    <property type="entry name" value="BLL5714 PROTEIN"/>
    <property type="match status" value="1"/>
</dbReference>
<feature type="transmembrane region" description="Helical" evidence="1">
    <location>
        <begin position="170"/>
        <end position="189"/>
    </location>
</feature>
<sequence length="411" mass="44178">MRGRDAAQEHRAATPLELLFDLTFVAAFGVAANQLASAIAHGDLAAGIGGFCFAMVAIVWAWINYSWFASAFDTDDWLFRVLTMVQMAGVVVLAIGLPPMFESLERGQPVANEVMVAGYVVMRIAAIAQWLRAAHGNPRYLTAAKTYALSIGIAQIGWVTLLFLPLDPLGFLVGAILVSAIEWSGPVVAERKGHRTGGSTPWHPHHIAERYSLLAIIALGETVFGTLAAAQEVTVAEGWSFSSIMVIGLGIVMAFALWWVYFLVPSAPILAVRRSKAFLWGYGHVVLFAAIAAVGAGLHVIGYVYDEHYHVSTLTAISSIAVPVLAFMVTLYLLHAWLVSEFPKNSPLQITVLVLPVLAIVLAAVGSPLWLCLLTIVISPIAIVLSFELGAWRALDAQLDRALAAARPSSE</sequence>
<comment type="caution">
    <text evidence="2">The sequence shown here is derived from an EMBL/GenBank/DDBJ whole genome shotgun (WGS) entry which is preliminary data.</text>
</comment>
<name>A0A0F0KM87_9MICO</name>
<dbReference type="PATRIC" id="fig|82380.10.peg.2594"/>
<feature type="transmembrane region" description="Helical" evidence="1">
    <location>
        <begin position="350"/>
        <end position="370"/>
    </location>
</feature>
<feature type="transmembrane region" description="Helical" evidence="1">
    <location>
        <begin position="285"/>
        <end position="305"/>
    </location>
</feature>
<dbReference type="EMBL" id="JYIV01000028">
    <property type="protein sequence ID" value="KJL20366.1"/>
    <property type="molecule type" value="Genomic_DNA"/>
</dbReference>
<feature type="transmembrane region" description="Helical" evidence="1">
    <location>
        <begin position="317"/>
        <end position="338"/>
    </location>
</feature>
<reference evidence="2 3" key="1">
    <citation type="submission" date="2015-02" db="EMBL/GenBank/DDBJ databases">
        <title>Draft genome sequences of ten Microbacterium spp. with emphasis on heavy metal contaminated environments.</title>
        <authorList>
            <person name="Corretto E."/>
        </authorList>
    </citation>
    <scope>NUCLEOTIDE SEQUENCE [LARGE SCALE GENOMIC DNA]</scope>
    <source>
        <strain evidence="2 3">BEL163</strain>
    </source>
</reference>
<gene>
    <name evidence="2" type="ORF">RN51_02582</name>
</gene>
<feature type="transmembrane region" description="Helical" evidence="1">
    <location>
        <begin position="12"/>
        <end position="32"/>
    </location>
</feature>
<dbReference type="InterPro" id="IPR010640">
    <property type="entry name" value="Low_temperature_requirement_A"/>
</dbReference>
<feature type="transmembrane region" description="Helical" evidence="1">
    <location>
        <begin position="210"/>
        <end position="229"/>
    </location>
</feature>
<proteinExistence type="predicted"/>
<keyword evidence="1" id="KW-1133">Transmembrane helix</keyword>
<evidence type="ECO:0000256" key="1">
    <source>
        <dbReference type="SAM" id="Phobius"/>
    </source>
</evidence>
<feature type="transmembrane region" description="Helical" evidence="1">
    <location>
        <begin position="241"/>
        <end position="264"/>
    </location>
</feature>
<keyword evidence="1" id="KW-0812">Transmembrane</keyword>
<dbReference type="Proteomes" id="UP000033725">
    <property type="component" value="Unassembled WGS sequence"/>
</dbReference>
<protein>
    <submittedName>
        <fullName evidence="2">Bacterial low temperature requirement A protein (LtrA)</fullName>
    </submittedName>
</protein>
<dbReference type="RefSeq" id="WP_052674715.1">
    <property type="nucleotide sequence ID" value="NZ_JYIV01000028.1"/>
</dbReference>
<dbReference type="AlphaFoldDB" id="A0A0F0KM87"/>
<organism evidence="2 3">
    <name type="scientific">Microbacterium oxydans</name>
    <dbReference type="NCBI Taxonomy" id="82380"/>
    <lineage>
        <taxon>Bacteria</taxon>
        <taxon>Bacillati</taxon>
        <taxon>Actinomycetota</taxon>
        <taxon>Actinomycetes</taxon>
        <taxon>Micrococcales</taxon>
        <taxon>Microbacteriaceae</taxon>
        <taxon>Microbacterium</taxon>
    </lineage>
</organism>
<dbReference type="PANTHER" id="PTHR36840">
    <property type="entry name" value="BLL5714 PROTEIN"/>
    <property type="match status" value="1"/>
</dbReference>
<keyword evidence="1" id="KW-0472">Membrane</keyword>
<evidence type="ECO:0000313" key="3">
    <source>
        <dbReference type="Proteomes" id="UP000033725"/>
    </source>
</evidence>
<dbReference type="OrthoDB" id="7698234at2"/>
<feature type="transmembrane region" description="Helical" evidence="1">
    <location>
        <begin position="146"/>
        <end position="164"/>
    </location>
</feature>
<feature type="transmembrane region" description="Helical" evidence="1">
    <location>
        <begin position="44"/>
        <end position="65"/>
    </location>
</feature>